<organism evidence="1 2">
    <name type="scientific">Desulfovibrio piger ATCC 29098</name>
    <dbReference type="NCBI Taxonomy" id="411464"/>
    <lineage>
        <taxon>Bacteria</taxon>
        <taxon>Pseudomonadati</taxon>
        <taxon>Thermodesulfobacteriota</taxon>
        <taxon>Desulfovibrionia</taxon>
        <taxon>Desulfovibrionales</taxon>
        <taxon>Desulfovibrionaceae</taxon>
        <taxon>Desulfovibrio</taxon>
    </lineage>
</organism>
<dbReference type="InterPro" id="IPR036136">
    <property type="entry name" value="Nit/Sulf_reduc_fer-like_dom_sf"/>
</dbReference>
<comment type="caution">
    <text evidence="1">The sequence shown here is derived from an EMBL/GenBank/DDBJ whole genome shotgun (WGS) entry which is preliminary data.</text>
</comment>
<dbReference type="AlphaFoldDB" id="B6WV03"/>
<dbReference type="Gene3D" id="6.10.140.1420">
    <property type="match status" value="1"/>
</dbReference>
<gene>
    <name evidence="1" type="ORF">DESPIG_01918</name>
</gene>
<dbReference type="HOGENOM" id="CLU_1597913_0_0_7"/>
<dbReference type="EMBL" id="ABXU01000060">
    <property type="protein sequence ID" value="EEB33166.1"/>
    <property type="molecule type" value="Genomic_DNA"/>
</dbReference>
<dbReference type="Gene3D" id="3.30.70.2500">
    <property type="match status" value="1"/>
</dbReference>
<evidence type="ECO:0000313" key="2">
    <source>
        <dbReference type="Proteomes" id="UP000003676"/>
    </source>
</evidence>
<name>B6WV03_9BACT</name>
<dbReference type="STRING" id="901.DESPIGER_1935"/>
<evidence type="ECO:0000313" key="1">
    <source>
        <dbReference type="EMBL" id="EEB33166.1"/>
    </source>
</evidence>
<dbReference type="Proteomes" id="UP000003676">
    <property type="component" value="Unassembled WGS sequence"/>
</dbReference>
<proteinExistence type="predicted"/>
<accession>B6WV03</accession>
<reference evidence="1 2" key="2">
    <citation type="submission" date="2008-10" db="EMBL/GenBank/DDBJ databases">
        <authorList>
            <person name="Fulton L."/>
            <person name="Clifton S."/>
            <person name="Fulton B."/>
            <person name="Xu J."/>
            <person name="Minx P."/>
            <person name="Pepin K.H."/>
            <person name="Johnson M."/>
            <person name="Bhonagiri V."/>
            <person name="Nash W.E."/>
            <person name="Mardis E.R."/>
            <person name="Wilson R.K."/>
        </authorList>
    </citation>
    <scope>NUCLEOTIDE SEQUENCE [LARGE SCALE GENOMIC DNA]</scope>
    <source>
        <strain evidence="1 2">ATCC 29098</strain>
    </source>
</reference>
<dbReference type="SUPFAM" id="SSF55124">
    <property type="entry name" value="Nitrite/Sulfite reductase N-terminal domain-like"/>
    <property type="match status" value="1"/>
</dbReference>
<reference evidence="1 2" key="1">
    <citation type="submission" date="2008-10" db="EMBL/GenBank/DDBJ databases">
        <title>Draft genome sequence of Desulvovibrio piger (ATCC 29098).</title>
        <authorList>
            <person name="Sudarsanam P."/>
            <person name="Ley R."/>
            <person name="Guruge J."/>
            <person name="Turnbaugh P.J."/>
            <person name="Mahowald M."/>
            <person name="Liep D."/>
            <person name="Gordon J."/>
        </authorList>
    </citation>
    <scope>NUCLEOTIDE SEQUENCE [LARGE SCALE GENOMIC DNA]</scope>
    <source>
        <strain evidence="1 2">ATCC 29098</strain>
    </source>
</reference>
<feature type="non-terminal residue" evidence="1">
    <location>
        <position position="167"/>
    </location>
</feature>
<dbReference type="eggNOG" id="COG2221">
    <property type="taxonomic scope" value="Bacteria"/>
</dbReference>
<protein>
    <submittedName>
        <fullName evidence="1">Putative sulfite reductase, dissimilatory-type alpha subunit</fullName>
    </submittedName>
</protein>
<dbReference type="GO" id="GO:0016491">
    <property type="term" value="F:oxidoreductase activity"/>
    <property type="evidence" value="ECO:0007669"/>
    <property type="project" value="InterPro"/>
</dbReference>
<sequence>MAMAKHATPLLDQLESGPWPSFVSDIKQEAAHRAANPDGLDYQIPADAPEDLLGVLELSYEEKETHWKHGGIVGVFGYGGGVIGRYCDQPEKFPGVAHFHTMRVAQPAAKYYHTKFLRDLCDIWDLRGSGMTNMHGSTGDIVLLGTQTPQLEEVFHDLTHKLNVDLG</sequence>